<dbReference type="EMBL" id="PCRP01000059">
    <property type="protein sequence ID" value="PIP23385.1"/>
    <property type="molecule type" value="Genomic_DNA"/>
</dbReference>
<protein>
    <submittedName>
        <fullName evidence="1">Uncharacterized protein</fullName>
    </submittedName>
</protein>
<comment type="caution">
    <text evidence="1">The sequence shown here is derived from an EMBL/GenBank/DDBJ whole genome shotgun (WGS) entry which is preliminary data.</text>
</comment>
<name>A0A2G9YVY0_9BACT</name>
<gene>
    <name evidence="1" type="ORF">COX36_03750</name>
</gene>
<organism evidence="1 2">
    <name type="scientific">Candidatus Nealsonbacteria bacterium CG23_combo_of_CG06-09_8_20_14_all_38_19</name>
    <dbReference type="NCBI Taxonomy" id="1974721"/>
    <lineage>
        <taxon>Bacteria</taxon>
        <taxon>Candidatus Nealsoniibacteriota</taxon>
    </lineage>
</organism>
<sequence>MLQELSLEFFRGLAQPEPSYPTKKNSKAPSSRIALFTIIHYSKLLNVCQGSRRGIGNRHLKIKCPTLA</sequence>
<dbReference type="Proteomes" id="UP000230273">
    <property type="component" value="Unassembled WGS sequence"/>
</dbReference>
<proteinExistence type="predicted"/>
<accession>A0A2G9YVY0</accession>
<evidence type="ECO:0000313" key="2">
    <source>
        <dbReference type="Proteomes" id="UP000230273"/>
    </source>
</evidence>
<dbReference type="AlphaFoldDB" id="A0A2G9YVY0"/>
<reference evidence="1 2" key="1">
    <citation type="submission" date="2017-09" db="EMBL/GenBank/DDBJ databases">
        <title>Depth-based differentiation of microbial function through sediment-hosted aquifers and enrichment of novel symbionts in the deep terrestrial subsurface.</title>
        <authorList>
            <person name="Probst A.J."/>
            <person name="Ladd B."/>
            <person name="Jarett J.K."/>
            <person name="Geller-Mcgrath D.E."/>
            <person name="Sieber C.M."/>
            <person name="Emerson J.B."/>
            <person name="Anantharaman K."/>
            <person name="Thomas B.C."/>
            <person name="Malmstrom R."/>
            <person name="Stieglmeier M."/>
            <person name="Klingl A."/>
            <person name="Woyke T."/>
            <person name="Ryan C.M."/>
            <person name="Banfield J.F."/>
        </authorList>
    </citation>
    <scope>NUCLEOTIDE SEQUENCE [LARGE SCALE GENOMIC DNA]</scope>
    <source>
        <strain evidence="1">CG23_combo_of_CG06-09_8_20_14_all_38_19</strain>
    </source>
</reference>
<evidence type="ECO:0000313" key="1">
    <source>
        <dbReference type="EMBL" id="PIP23385.1"/>
    </source>
</evidence>